<accession>A0A1B6CMW8</accession>
<dbReference type="Gene3D" id="3.30.70.330">
    <property type="match status" value="1"/>
</dbReference>
<dbReference type="EMBL" id="GEDC01022565">
    <property type="protein sequence ID" value="JAS14733.1"/>
    <property type="molecule type" value="Transcribed_RNA"/>
</dbReference>
<evidence type="ECO:0000256" key="1">
    <source>
        <dbReference type="SAM" id="MobiDB-lite"/>
    </source>
</evidence>
<feature type="domain" description="HTH OST-type" evidence="2">
    <location>
        <begin position="727"/>
        <end position="801"/>
    </location>
</feature>
<dbReference type="Pfam" id="PF12872">
    <property type="entry name" value="OST-HTH"/>
    <property type="match status" value="5"/>
</dbReference>
<dbReference type="InterPro" id="IPR012677">
    <property type="entry name" value="Nucleotide-bd_a/b_plait_sf"/>
</dbReference>
<dbReference type="InterPro" id="IPR034191">
    <property type="entry name" value="MARF1_RRM2"/>
</dbReference>
<organism evidence="3">
    <name type="scientific">Clastoptera arizonana</name>
    <name type="common">Arizona spittle bug</name>
    <dbReference type="NCBI Taxonomy" id="38151"/>
    <lineage>
        <taxon>Eukaryota</taxon>
        <taxon>Metazoa</taxon>
        <taxon>Ecdysozoa</taxon>
        <taxon>Arthropoda</taxon>
        <taxon>Hexapoda</taxon>
        <taxon>Insecta</taxon>
        <taxon>Pterygota</taxon>
        <taxon>Neoptera</taxon>
        <taxon>Paraneoptera</taxon>
        <taxon>Hemiptera</taxon>
        <taxon>Auchenorrhyncha</taxon>
        <taxon>Cercopoidea</taxon>
        <taxon>Clastopteridae</taxon>
        <taxon>Clastoptera</taxon>
    </lineage>
</organism>
<proteinExistence type="predicted"/>
<name>A0A1B6CMW8_9HEMI</name>
<dbReference type="GO" id="GO:0003676">
    <property type="term" value="F:nucleic acid binding"/>
    <property type="evidence" value="ECO:0007669"/>
    <property type="project" value="InterPro"/>
</dbReference>
<dbReference type="Gene3D" id="3.30.420.610">
    <property type="entry name" value="LOTUS domain-like"/>
    <property type="match status" value="2"/>
</dbReference>
<dbReference type="CDD" id="cd12256">
    <property type="entry name" value="RRM2_LKAP"/>
    <property type="match status" value="1"/>
</dbReference>
<feature type="domain" description="HTH OST-type" evidence="2">
    <location>
        <begin position="566"/>
        <end position="640"/>
    </location>
</feature>
<dbReference type="PROSITE" id="PS51644">
    <property type="entry name" value="HTH_OST"/>
    <property type="match status" value="4"/>
</dbReference>
<reference evidence="3" key="1">
    <citation type="submission" date="2015-12" db="EMBL/GenBank/DDBJ databases">
        <title>De novo transcriptome assembly of four potential Pierce s Disease insect vectors from Arizona vineyards.</title>
        <authorList>
            <person name="Tassone E.E."/>
        </authorList>
    </citation>
    <scope>NUCLEOTIDE SEQUENCE</scope>
</reference>
<evidence type="ECO:0000313" key="3">
    <source>
        <dbReference type="EMBL" id="JAS14733.1"/>
    </source>
</evidence>
<sequence>MGELQSTKMNRYLGGMQSTFYRHSSSTGMPGVDGWQSFLHSENSYAALQFTGKVKPSLCNVRQTPYIPIDLKSEQNQINTLISSKAANYWTKNKQVPNVKERPILGNHNHDNLLISNAINNEQKKSVSTNTSNINIIDWPPRSSESKRETSTNSRLKRPLSSTRLSQINSENEQNFQQKSNQPLSTLSTNPIELHVTNVDQKVDSLELKEILLAAFKEHVLVLSISIFAQSDGNLAASVKVPSIQDAQYVISQLHRRKVGHKRIMISYTHSGSLQNPQIVKSQIYSLLSEVPGYVLPLFTFVDLFQNRYHTSLSISELYRMRDVCIIMGEKSRRTIHLNTQYKNTYLPQSNFSKNEIGQLNMVVPYCILHGSQQLGCEKGWAEQELPPLPNIRVKLSEFSANIQELLHSHNNFLPLASLMDCYAAEFKPLTIDETGVPIEHLVTWVPNVELALSLGNGKYLCFAQNKSNSLESTESNVKKFINPSLADDLHLFSRELVEVLKKQPQNCPLKFNRFIPAYHHHFGRQCRVADYGFTKLIDLFEALPNVIQVIGEGNKRVVVLAYRAQIRRFTSDLLRVLKSQSNKQFQVSELSTLFESTLGRAFDPVDYGLCYLEDLLSQLSDNVVLVSGIGPITTIAIPKKDQTSVEVERTKQFAIEVVELLSQSPQCTMLFSKFIPAYHHHYGHQCRVSDYGFTKLIELFKAIPDIVKIEDNSEKERYVTLTNEKKMAVLRNQIIDMVNSNFPPGLALSSLSQNFLRRFGYVLKPSAYGCEDIHQLIKQLLGSVKVIEIDNEIMLVPIDDSENRQLSLRIFRVLMVVADAKMTCSEFQQCYQSLYNESCDLELWGNSLNNFIKITFRGITKIELTSLQLFARNIYKLLYISDGKISFKLLEPKYFNMFGERIIPSKFNCQSLSTLIKLISHVVIQTTNEDIELNVELESVGIPLPSRIHTTSQDLVLNFLQEYHSEIEDTSQSVSNNKQITPKRKTLKRTFEDIESEGEKAHGNWERVWKKGFNDDYNNSYNQVPIINLPEPCTPPDPDECATLLSPYKTLLPATVNPFCYSTPHKRRIISPHPSELPLPLPYFINCNSEASADENDSADSGLVTSAIDLAPDSDSNSNSSILTLSNNEKRKIRLAAQFNTPID</sequence>
<protein>
    <recommendedName>
        <fullName evidence="2">HTH OST-type domain-containing protein</fullName>
    </recommendedName>
</protein>
<dbReference type="AlphaFoldDB" id="A0A1B6CMW8"/>
<feature type="domain" description="HTH OST-type" evidence="2">
    <location>
        <begin position="650"/>
        <end position="724"/>
    </location>
</feature>
<dbReference type="InterPro" id="IPR035979">
    <property type="entry name" value="RBD_domain_sf"/>
</dbReference>
<dbReference type="InterPro" id="IPR025605">
    <property type="entry name" value="OST-HTH/LOTUS_dom"/>
</dbReference>
<dbReference type="Pfam" id="PF19687">
    <property type="entry name" value="MARF1_LOTUS"/>
    <property type="match status" value="1"/>
</dbReference>
<dbReference type="InterPro" id="IPR045602">
    <property type="entry name" value="MARF1_LOTUS"/>
</dbReference>
<feature type="domain" description="HTH OST-type" evidence="2">
    <location>
        <begin position="489"/>
        <end position="564"/>
    </location>
</feature>
<feature type="region of interest" description="Disordered" evidence="1">
    <location>
        <begin position="132"/>
        <end position="165"/>
    </location>
</feature>
<evidence type="ECO:0000259" key="2">
    <source>
        <dbReference type="PROSITE" id="PS51644"/>
    </source>
</evidence>
<gene>
    <name evidence="3" type="ORF">g.13045</name>
</gene>
<dbReference type="SUPFAM" id="SSF54928">
    <property type="entry name" value="RNA-binding domain, RBD"/>
    <property type="match status" value="1"/>
</dbReference>
<dbReference type="InterPro" id="IPR041966">
    <property type="entry name" value="LOTUS-like"/>
</dbReference>